<reference evidence="12" key="2">
    <citation type="submission" date="2025-08" db="UniProtKB">
        <authorList>
            <consortium name="Ensembl"/>
        </authorList>
    </citation>
    <scope>IDENTIFICATION</scope>
    <source>
        <strain evidence="12">Thorbecke</strain>
    </source>
</reference>
<dbReference type="Pfam" id="PF00335">
    <property type="entry name" value="Tetraspanin"/>
    <property type="match status" value="1"/>
</dbReference>
<feature type="region of interest" description="Disordered" evidence="10">
    <location>
        <begin position="1"/>
        <end position="58"/>
    </location>
</feature>
<proteinExistence type="inferred from homology"/>
<keyword evidence="4 11" id="KW-0812">Transmembrane</keyword>
<keyword evidence="13" id="KW-1185">Reference proteome</keyword>
<feature type="transmembrane region" description="Helical" evidence="11">
    <location>
        <begin position="462"/>
        <end position="486"/>
    </location>
</feature>
<dbReference type="GO" id="GO:0005886">
    <property type="term" value="C:plasma membrane"/>
    <property type="evidence" value="ECO:0007669"/>
    <property type="project" value="UniProtKB-SubCell"/>
</dbReference>
<evidence type="ECO:0000256" key="11">
    <source>
        <dbReference type="SAM" id="Phobius"/>
    </source>
</evidence>
<gene>
    <name evidence="12" type="primary">CD37</name>
</gene>
<feature type="transmembrane region" description="Helical" evidence="11">
    <location>
        <begin position="282"/>
        <end position="302"/>
    </location>
</feature>
<evidence type="ECO:0000256" key="5">
    <source>
        <dbReference type="ARBA" id="ARBA00022989"/>
    </source>
</evidence>
<dbReference type="CDD" id="cd03160">
    <property type="entry name" value="CD37_CD82_like_LEL"/>
    <property type="match status" value="1"/>
</dbReference>
<evidence type="ECO:0000256" key="3">
    <source>
        <dbReference type="ARBA" id="ARBA00022475"/>
    </source>
</evidence>
<name>A0A5F9DMU1_RABIT</name>
<evidence type="ECO:0000256" key="8">
    <source>
        <dbReference type="ARBA" id="ARBA00064402"/>
    </source>
</evidence>
<comment type="subunit">
    <text evidence="8">Interacts with SCIMP. Interacts with SOCS3. Interacts with DECTIN1/CLEC7A.</text>
</comment>
<feature type="region of interest" description="Disordered" evidence="10">
    <location>
        <begin position="70"/>
        <end position="90"/>
    </location>
</feature>
<feature type="compositionally biased region" description="Basic and acidic residues" evidence="10">
    <location>
        <begin position="81"/>
        <end position="90"/>
    </location>
</feature>
<dbReference type="InterPro" id="IPR018499">
    <property type="entry name" value="Tetraspanin/Peripherin"/>
</dbReference>
<dbReference type="AlphaFoldDB" id="A0A5F9DMU1"/>
<dbReference type="STRING" id="9986.ENSOCUP00000047637"/>
<dbReference type="InterPro" id="IPR018503">
    <property type="entry name" value="Tetraspanin_CS"/>
</dbReference>
<dbReference type="InParanoid" id="A0A5F9DMU1"/>
<dbReference type="PANTHER" id="PTHR19282:SF263">
    <property type="entry name" value="LEUKOCYTE ANTIGEN CD37"/>
    <property type="match status" value="1"/>
</dbReference>
<reference evidence="12 13" key="1">
    <citation type="journal article" date="2011" name="Nature">
        <title>A high-resolution map of human evolutionary constraint using 29 mammals.</title>
        <authorList>
            <person name="Lindblad-Toh K."/>
            <person name="Garber M."/>
            <person name="Zuk O."/>
            <person name="Lin M.F."/>
            <person name="Parker B.J."/>
            <person name="Washietl S."/>
            <person name="Kheradpour P."/>
            <person name="Ernst J."/>
            <person name="Jordan G."/>
            <person name="Mauceli E."/>
            <person name="Ward L.D."/>
            <person name="Lowe C.B."/>
            <person name="Holloway A.K."/>
            <person name="Clamp M."/>
            <person name="Gnerre S."/>
            <person name="Alfoldi J."/>
            <person name="Beal K."/>
            <person name="Chang J."/>
            <person name="Clawson H."/>
            <person name="Cuff J."/>
            <person name="Di Palma F."/>
            <person name="Fitzgerald S."/>
            <person name="Flicek P."/>
            <person name="Guttman M."/>
            <person name="Hubisz M.J."/>
            <person name="Jaffe D.B."/>
            <person name="Jungreis I."/>
            <person name="Kent W.J."/>
            <person name="Kostka D."/>
            <person name="Lara M."/>
            <person name="Martins A.L."/>
            <person name="Massingham T."/>
            <person name="Moltke I."/>
            <person name="Raney B.J."/>
            <person name="Rasmussen M.D."/>
            <person name="Robinson J."/>
            <person name="Stark A."/>
            <person name="Vilella A.J."/>
            <person name="Wen J."/>
            <person name="Xie X."/>
            <person name="Zody M.C."/>
            <person name="Baldwin J."/>
            <person name="Bloom T."/>
            <person name="Chin C.W."/>
            <person name="Heiman D."/>
            <person name="Nicol R."/>
            <person name="Nusbaum C."/>
            <person name="Young S."/>
            <person name="Wilkinson J."/>
            <person name="Worley K.C."/>
            <person name="Kovar C.L."/>
            <person name="Muzny D.M."/>
            <person name="Gibbs R.A."/>
            <person name="Cree A."/>
            <person name="Dihn H.H."/>
            <person name="Fowler G."/>
            <person name="Jhangiani S."/>
            <person name="Joshi V."/>
            <person name="Lee S."/>
            <person name="Lewis L.R."/>
            <person name="Nazareth L.V."/>
            <person name="Okwuonu G."/>
            <person name="Santibanez J."/>
            <person name="Warren W.C."/>
            <person name="Mardis E.R."/>
            <person name="Weinstock G.M."/>
            <person name="Wilson R.K."/>
            <person name="Delehaunty K."/>
            <person name="Dooling D."/>
            <person name="Fronik C."/>
            <person name="Fulton L."/>
            <person name="Fulton B."/>
            <person name="Graves T."/>
            <person name="Minx P."/>
            <person name="Sodergren E."/>
            <person name="Birney E."/>
            <person name="Margulies E.H."/>
            <person name="Herrero J."/>
            <person name="Green E.D."/>
            <person name="Haussler D."/>
            <person name="Siepel A."/>
            <person name="Goldman N."/>
            <person name="Pollard K.S."/>
            <person name="Pedersen J.S."/>
            <person name="Lander E.S."/>
            <person name="Kellis M."/>
        </authorList>
    </citation>
    <scope>NUCLEOTIDE SEQUENCE [LARGE SCALE GENOMIC DNA]</scope>
    <source>
        <strain evidence="13">Thorbecke</strain>
    </source>
</reference>
<evidence type="ECO:0000256" key="9">
    <source>
        <dbReference type="ARBA" id="ARBA00070726"/>
    </source>
</evidence>
<keyword evidence="6 11" id="KW-0472">Membrane</keyword>
<feature type="transmembrane region" description="Helical" evidence="11">
    <location>
        <begin position="308"/>
        <end position="330"/>
    </location>
</feature>
<feature type="transmembrane region" description="Helical" evidence="11">
    <location>
        <begin position="246"/>
        <end position="270"/>
    </location>
</feature>
<dbReference type="Gene3D" id="1.10.1450.10">
    <property type="entry name" value="Tetraspanin"/>
    <property type="match status" value="1"/>
</dbReference>
<evidence type="ECO:0000256" key="4">
    <source>
        <dbReference type="ARBA" id="ARBA00022692"/>
    </source>
</evidence>
<evidence type="ECO:0000313" key="12">
    <source>
        <dbReference type="Ensembl" id="ENSOCUP00000047637.1"/>
    </source>
</evidence>
<dbReference type="Proteomes" id="UP000001811">
    <property type="component" value="Unplaced"/>
</dbReference>
<evidence type="ECO:0000313" key="13">
    <source>
        <dbReference type="Proteomes" id="UP000001811"/>
    </source>
</evidence>
<protein>
    <recommendedName>
        <fullName evidence="9">Leukocyte antigen CD37</fullName>
    </recommendedName>
</protein>
<organism evidence="12 13">
    <name type="scientific">Oryctolagus cuniculus</name>
    <name type="common">Rabbit</name>
    <dbReference type="NCBI Taxonomy" id="9986"/>
    <lineage>
        <taxon>Eukaryota</taxon>
        <taxon>Metazoa</taxon>
        <taxon>Chordata</taxon>
        <taxon>Craniata</taxon>
        <taxon>Vertebrata</taxon>
        <taxon>Euteleostomi</taxon>
        <taxon>Mammalia</taxon>
        <taxon>Eutheria</taxon>
        <taxon>Euarchontoglires</taxon>
        <taxon>Glires</taxon>
        <taxon>Lagomorpha</taxon>
        <taxon>Leporidae</taxon>
        <taxon>Oryctolagus</taxon>
    </lineage>
</organism>
<dbReference type="PRINTS" id="PR00259">
    <property type="entry name" value="TMFOUR"/>
</dbReference>
<dbReference type="GeneTree" id="ENSGT00940000161485"/>
<comment type="subcellular location">
    <subcellularLocation>
        <location evidence="1">Cell membrane</location>
        <topology evidence="1">Multi-pass membrane protein</topology>
    </subcellularLocation>
</comment>
<dbReference type="InterPro" id="IPR008952">
    <property type="entry name" value="Tetraspanin_EC2_sf"/>
</dbReference>
<dbReference type="Bgee" id="ENSOCUG00000027566">
    <property type="expression patterns" value="Expressed in blood and 19 other cell types or tissues"/>
</dbReference>
<accession>A0A5F9DMU1</accession>
<dbReference type="PANTHER" id="PTHR19282">
    <property type="entry name" value="TETRASPANIN"/>
    <property type="match status" value="1"/>
</dbReference>
<comment type="similarity">
    <text evidence="2">Belongs to the tetraspanin (TM4SF) family.</text>
</comment>
<dbReference type="FunFam" id="1.10.1450.10:FF:000018">
    <property type="entry name" value="Tetraspanin"/>
    <property type="match status" value="1"/>
</dbReference>
<evidence type="ECO:0000256" key="2">
    <source>
        <dbReference type="ARBA" id="ARBA00006840"/>
    </source>
</evidence>
<evidence type="ECO:0000256" key="10">
    <source>
        <dbReference type="SAM" id="MobiDB-lite"/>
    </source>
</evidence>
<evidence type="ECO:0000256" key="7">
    <source>
        <dbReference type="ARBA" id="ARBA00023180"/>
    </source>
</evidence>
<keyword evidence="5 11" id="KW-1133">Transmembrane helix</keyword>
<reference evidence="12" key="3">
    <citation type="submission" date="2025-09" db="UniProtKB">
        <authorList>
            <consortium name="Ensembl"/>
        </authorList>
    </citation>
    <scope>IDENTIFICATION</scope>
    <source>
        <strain evidence="12">Thorbecke</strain>
    </source>
</reference>
<evidence type="ECO:0000256" key="1">
    <source>
        <dbReference type="ARBA" id="ARBA00004651"/>
    </source>
</evidence>
<keyword evidence="7" id="KW-0325">Glycoprotein</keyword>
<dbReference type="SUPFAM" id="SSF48652">
    <property type="entry name" value="Tetraspanin"/>
    <property type="match status" value="1"/>
</dbReference>
<evidence type="ECO:0000256" key="6">
    <source>
        <dbReference type="ARBA" id="ARBA00023136"/>
    </source>
</evidence>
<sequence length="696" mass="75944">MQTPEMGVGVGGGQGPERKPRESEEGGGEEADKDPGQGKGHRGAELNAGREVRVSVRSAAGQGLPWALRAQGHAQAAQDPVKARPEPWRPGRRDFRPWPWCPAIPRPLRCWSGQVRGRGRSSLVSSERGWGRGLGTSSFSVSSFLSATPPLSLSLCTPPAAAVFLPVPRSPTPLLSGPSSWSLTPPGEHVGPGELPQPHQILPLRLQPLLLCELPLPSPAWPLLQPRDLRTLPPAHPPTPPSSPQVLGSLIFCFGIWILIDKTSFVSFVGLSFVPLQIWSKVLAISGILTMGLALLGCVGALKELRCLLGLYFGMLLLLFATQITLGILISTQRVRLERKVQDVVLDTIRNYRADPEETAAEESWDYVQFQLRCCGWHSPQDWFGVLRGNESEAHRVPCSCYNSSATNDSAALDKVFFPQLGRLGPRSRPRHNTDLCVVQKNGYIYREGCAQSLQKWLHNNLISIVGICLAVGLLELGFMTLSIFLCRKGRSGAGAVLADVHKQVPLVLGGAPTSEERGGGGWALTPTGLILCPPPQPCPQLPSLQPLLSRSSLTGHLACRMDGRTDGRTNGKSHTRPPCVPTLLVLMSFVISTPFPSFPSSPPIKIHSLFPGPSSSKAASSRKPSLVTVRWDLFIPPFPWLPSIPRRRSGTLHSAWQRLPPQDHHLPTYLQPQWFPHRILLFVSLETPFCLPLYT</sequence>
<dbReference type="Ensembl" id="ENSOCUT00000057127.1">
    <property type="protein sequence ID" value="ENSOCUP00000047637.1"/>
    <property type="gene ID" value="ENSOCUG00000027566.3"/>
</dbReference>
<keyword evidence="3" id="KW-1003">Cell membrane</keyword>
<dbReference type="PROSITE" id="PS00421">
    <property type="entry name" value="TM4_1"/>
    <property type="match status" value="1"/>
</dbReference>
<feature type="compositionally biased region" description="Basic and acidic residues" evidence="10">
    <location>
        <begin position="42"/>
        <end position="54"/>
    </location>
</feature>